<sequence>MASFKIMAFLAMLVVVLLPMTALGFHDDMSPALAPFYGTSLSLSLSLSLYVYLQKVCEEVDCGKGTCKADIKYPFSYICECEANWKRSQDDDVDDDLKFLPCIVPNCTLNYGTCQPAPPPVPEKEIPHNISSYDPCNWIYCGEGTCNKSSTYKHICQCNPGFSNLLNKSYFPCYSDCALGSDCGRLGITVSRQESDNGSQATSFLPGKFHWMIILIISAAMATWK</sequence>
<keyword evidence="1" id="KW-0472">Membrane</keyword>
<keyword evidence="4" id="KW-1185">Reference proteome</keyword>
<gene>
    <name evidence="3" type="ORF">EZV62_007179</name>
</gene>
<protein>
    <recommendedName>
        <fullName evidence="5">EGF-like domain-containing protein</fullName>
    </recommendedName>
</protein>
<reference evidence="4" key="1">
    <citation type="journal article" date="2019" name="Gigascience">
        <title>De novo genome assembly of the endangered Acer yangbiense, a plant species with extremely small populations endemic to Yunnan Province, China.</title>
        <authorList>
            <person name="Yang J."/>
            <person name="Wariss H.M."/>
            <person name="Tao L."/>
            <person name="Zhang R."/>
            <person name="Yun Q."/>
            <person name="Hollingsworth P."/>
            <person name="Dao Z."/>
            <person name="Luo G."/>
            <person name="Guo H."/>
            <person name="Ma Y."/>
            <person name="Sun W."/>
        </authorList>
    </citation>
    <scope>NUCLEOTIDE SEQUENCE [LARGE SCALE GENOMIC DNA]</scope>
    <source>
        <strain evidence="4">cv. Malutang</strain>
    </source>
</reference>
<organism evidence="3 4">
    <name type="scientific">Acer yangbiense</name>
    <dbReference type="NCBI Taxonomy" id="1000413"/>
    <lineage>
        <taxon>Eukaryota</taxon>
        <taxon>Viridiplantae</taxon>
        <taxon>Streptophyta</taxon>
        <taxon>Embryophyta</taxon>
        <taxon>Tracheophyta</taxon>
        <taxon>Spermatophyta</taxon>
        <taxon>Magnoliopsida</taxon>
        <taxon>eudicotyledons</taxon>
        <taxon>Gunneridae</taxon>
        <taxon>Pentapetalae</taxon>
        <taxon>rosids</taxon>
        <taxon>malvids</taxon>
        <taxon>Sapindales</taxon>
        <taxon>Sapindaceae</taxon>
        <taxon>Hippocastanoideae</taxon>
        <taxon>Acereae</taxon>
        <taxon>Acer</taxon>
    </lineage>
</organism>
<keyword evidence="2" id="KW-0732">Signal</keyword>
<evidence type="ECO:0000256" key="2">
    <source>
        <dbReference type="SAM" id="SignalP"/>
    </source>
</evidence>
<evidence type="ECO:0000313" key="3">
    <source>
        <dbReference type="EMBL" id="TXG65904.1"/>
    </source>
</evidence>
<feature type="transmembrane region" description="Helical" evidence="1">
    <location>
        <begin position="34"/>
        <end position="53"/>
    </location>
</feature>
<dbReference type="EMBL" id="VAHF01000003">
    <property type="protein sequence ID" value="TXG65904.1"/>
    <property type="molecule type" value="Genomic_DNA"/>
</dbReference>
<dbReference type="AlphaFoldDB" id="A0A5C7I9P5"/>
<feature type="chain" id="PRO_5022924597" description="EGF-like domain-containing protein" evidence="2">
    <location>
        <begin position="25"/>
        <end position="225"/>
    </location>
</feature>
<evidence type="ECO:0000313" key="4">
    <source>
        <dbReference type="Proteomes" id="UP000323000"/>
    </source>
</evidence>
<evidence type="ECO:0008006" key="5">
    <source>
        <dbReference type="Google" id="ProtNLM"/>
    </source>
</evidence>
<proteinExistence type="predicted"/>
<keyword evidence="1" id="KW-0812">Transmembrane</keyword>
<name>A0A5C7I9P5_9ROSI</name>
<dbReference type="Proteomes" id="UP000323000">
    <property type="component" value="Chromosome 3"/>
</dbReference>
<feature type="signal peptide" evidence="2">
    <location>
        <begin position="1"/>
        <end position="24"/>
    </location>
</feature>
<evidence type="ECO:0000256" key="1">
    <source>
        <dbReference type="SAM" id="Phobius"/>
    </source>
</evidence>
<comment type="caution">
    <text evidence="3">The sequence shown here is derived from an EMBL/GenBank/DDBJ whole genome shotgun (WGS) entry which is preliminary data.</text>
</comment>
<dbReference type="PANTHER" id="PTHR33881">
    <property type="entry name" value="NEUROGENIC LOCUS NOTCH-LIKE PROTEIN"/>
    <property type="match status" value="1"/>
</dbReference>
<accession>A0A5C7I9P5</accession>
<dbReference type="PANTHER" id="PTHR33881:SF10">
    <property type="entry name" value="SLIT HOMOLOG 2 PROTEIN-LIKE"/>
    <property type="match status" value="1"/>
</dbReference>
<dbReference type="OrthoDB" id="1914642at2759"/>
<keyword evidence="1" id="KW-1133">Transmembrane helix</keyword>